<evidence type="ECO:0000256" key="5">
    <source>
        <dbReference type="ARBA" id="ARBA00022538"/>
    </source>
</evidence>
<accession>A0A836AE53</accession>
<keyword evidence="5" id="KW-0633">Potassium transport</keyword>
<evidence type="ECO:0000256" key="12">
    <source>
        <dbReference type="ARBA" id="ARBA00023065"/>
    </source>
</evidence>
<evidence type="ECO:0000256" key="10">
    <source>
        <dbReference type="ARBA" id="ARBA00022989"/>
    </source>
</evidence>
<evidence type="ECO:0000256" key="1">
    <source>
        <dbReference type="ARBA" id="ARBA00004655"/>
    </source>
</evidence>
<name>A0A836AE53_SHEEP</name>
<keyword evidence="11" id="KW-0915">Sodium</keyword>
<keyword evidence="15" id="KW-0325">Glycoprotein</keyword>
<reference evidence="22 23" key="1">
    <citation type="submission" date="2020-12" db="EMBL/GenBank/DDBJ databases">
        <title>De novo assembly of Tibetan sheep genome.</title>
        <authorList>
            <person name="Li X."/>
        </authorList>
    </citation>
    <scope>NUCLEOTIDE SEQUENCE [LARGE SCALE GENOMIC DNA]</scope>
    <source>
        <tissue evidence="22">Heart</tissue>
    </source>
</reference>
<comment type="subunit">
    <text evidence="19">The sodium/potassium-transporting ATPase is composed of a catalytic alpha subunit, an auxiliary non-catalytic beta subunit and an additional regulatory subunit. Interacts with catalytic alpha subunit ATP12A.</text>
</comment>
<dbReference type="GO" id="GO:0006883">
    <property type="term" value="P:intracellular sodium ion homeostasis"/>
    <property type="evidence" value="ECO:0007669"/>
    <property type="project" value="TreeGrafter"/>
</dbReference>
<keyword evidence="16" id="KW-0739">Sodium transport</keyword>
<dbReference type="Pfam" id="PF00287">
    <property type="entry name" value="Na_K-ATPase"/>
    <property type="match status" value="1"/>
</dbReference>
<proteinExistence type="inferred from homology"/>
<evidence type="ECO:0000256" key="18">
    <source>
        <dbReference type="ARBA" id="ARBA00037810"/>
    </source>
</evidence>
<dbReference type="GO" id="GO:0016323">
    <property type="term" value="C:basolateral plasma membrane"/>
    <property type="evidence" value="ECO:0007669"/>
    <property type="project" value="UniProtKB-SubCell"/>
</dbReference>
<gene>
    <name evidence="22" type="ORF">JEQ12_015554</name>
</gene>
<evidence type="ECO:0000256" key="4">
    <source>
        <dbReference type="ARBA" id="ARBA00022475"/>
    </source>
</evidence>
<evidence type="ECO:0000256" key="9">
    <source>
        <dbReference type="ARBA" id="ARBA00022968"/>
    </source>
</evidence>
<evidence type="ECO:0000256" key="14">
    <source>
        <dbReference type="ARBA" id="ARBA00023157"/>
    </source>
</evidence>
<evidence type="ECO:0000256" key="2">
    <source>
        <dbReference type="ARBA" id="ARBA00005876"/>
    </source>
</evidence>
<keyword evidence="8" id="KW-0630">Potassium</keyword>
<comment type="subcellular location">
    <subcellularLocation>
        <location evidence="1">Apical cell membrane</location>
        <topology evidence="1">Single-pass type II membrane protein</topology>
    </subcellularLocation>
    <subcellularLocation>
        <location evidence="18">Basolateral cell membrane</location>
        <topology evidence="18">Single-pass type II membrane protein</topology>
    </subcellularLocation>
</comment>
<evidence type="ECO:0000256" key="15">
    <source>
        <dbReference type="ARBA" id="ARBA00023180"/>
    </source>
</evidence>
<dbReference type="Gene3D" id="2.60.40.1660">
    <property type="entry name" value="Na, k-atpase alpha subunit"/>
    <property type="match status" value="1"/>
</dbReference>
<dbReference type="GO" id="GO:0030007">
    <property type="term" value="P:intracellular potassium ion homeostasis"/>
    <property type="evidence" value="ECO:0007669"/>
    <property type="project" value="TreeGrafter"/>
</dbReference>
<keyword evidence="7" id="KW-0812">Transmembrane</keyword>
<evidence type="ECO:0000256" key="13">
    <source>
        <dbReference type="ARBA" id="ARBA00023136"/>
    </source>
</evidence>
<dbReference type="EMBL" id="JAEMGP010000004">
    <property type="protein sequence ID" value="KAG5210360.1"/>
    <property type="molecule type" value="Genomic_DNA"/>
</dbReference>
<dbReference type="Proteomes" id="UP000664991">
    <property type="component" value="Unassembled WGS sequence"/>
</dbReference>
<protein>
    <recommendedName>
        <fullName evidence="20">Sodium/potassium-transporting ATPase subunit beta-3</fullName>
    </recommendedName>
    <alternativeName>
        <fullName evidence="21">Sodium/potassium-dependent ATPase subunit beta-3</fullName>
    </alternativeName>
</protein>
<dbReference type="PANTHER" id="PTHR11523">
    <property type="entry name" value="SODIUM/POTASSIUM-DEPENDENT ATPASE BETA SUBUNIT"/>
    <property type="match status" value="1"/>
</dbReference>
<keyword evidence="6" id="KW-0740">Sodium/potassium transport</keyword>
<evidence type="ECO:0000256" key="16">
    <source>
        <dbReference type="ARBA" id="ARBA00023201"/>
    </source>
</evidence>
<dbReference type="GO" id="GO:0005890">
    <property type="term" value="C:sodium:potassium-exchanging ATPase complex"/>
    <property type="evidence" value="ECO:0007669"/>
    <property type="project" value="InterPro"/>
</dbReference>
<evidence type="ECO:0000256" key="21">
    <source>
        <dbReference type="ARBA" id="ARBA00041459"/>
    </source>
</evidence>
<keyword evidence="14" id="KW-1015">Disulfide bond</keyword>
<keyword evidence="3" id="KW-0813">Transport</keyword>
<dbReference type="PANTHER" id="PTHR11523:SF47">
    <property type="entry name" value="SODIUM_POTASSIUM-TRANSPORTING ATPASE SUBUNIT BETA-3"/>
    <property type="match status" value="1"/>
</dbReference>
<evidence type="ECO:0000256" key="19">
    <source>
        <dbReference type="ARBA" id="ARBA00038625"/>
    </source>
</evidence>
<keyword evidence="4" id="KW-1003">Cell membrane</keyword>
<dbReference type="AlphaFoldDB" id="A0A836AE53"/>
<dbReference type="GO" id="GO:1990573">
    <property type="term" value="P:potassium ion import across plasma membrane"/>
    <property type="evidence" value="ECO:0007669"/>
    <property type="project" value="TreeGrafter"/>
</dbReference>
<evidence type="ECO:0000256" key="8">
    <source>
        <dbReference type="ARBA" id="ARBA00022958"/>
    </source>
</evidence>
<comment type="similarity">
    <text evidence="2">Belongs to the X(+)/potassium ATPases subunit beta family.</text>
</comment>
<comment type="caution">
    <text evidence="22">The sequence shown here is derived from an EMBL/GenBank/DDBJ whole genome shotgun (WGS) entry which is preliminary data.</text>
</comment>
<keyword evidence="13" id="KW-0472">Membrane</keyword>
<sequence>MLQTLNNEVPQYCDQVPMSVLDFSFSLSDSESYQGYIDDHKQFLKPYGLEEQKNLTDCAMVWIIPFGYQARNPCILVKTNRKIGLKPQGEPRIHCIGKSESTGVLSTYSPNGMIDLKYFPYYGKKTLSFGSDGNVTEVMVECKIEGSPNLKTQNDCDKFLG</sequence>
<keyword evidence="12" id="KW-0406">Ion transport</keyword>
<dbReference type="InterPro" id="IPR000402">
    <property type="entry name" value="Na/K_ATPase_sub_beta"/>
</dbReference>
<evidence type="ECO:0000256" key="11">
    <source>
        <dbReference type="ARBA" id="ARBA00023053"/>
    </source>
</evidence>
<evidence type="ECO:0000256" key="20">
    <source>
        <dbReference type="ARBA" id="ARBA00041204"/>
    </source>
</evidence>
<evidence type="ECO:0000256" key="17">
    <source>
        <dbReference type="ARBA" id="ARBA00037667"/>
    </source>
</evidence>
<evidence type="ECO:0000313" key="23">
    <source>
        <dbReference type="Proteomes" id="UP000664991"/>
    </source>
</evidence>
<evidence type="ECO:0000256" key="6">
    <source>
        <dbReference type="ARBA" id="ARBA00022607"/>
    </source>
</evidence>
<evidence type="ECO:0000256" key="3">
    <source>
        <dbReference type="ARBA" id="ARBA00022448"/>
    </source>
</evidence>
<evidence type="ECO:0000256" key="7">
    <source>
        <dbReference type="ARBA" id="ARBA00022692"/>
    </source>
</evidence>
<dbReference type="GO" id="GO:0016324">
    <property type="term" value="C:apical plasma membrane"/>
    <property type="evidence" value="ECO:0007669"/>
    <property type="project" value="UniProtKB-SubCell"/>
</dbReference>
<keyword evidence="9" id="KW-0735">Signal-anchor</keyword>
<comment type="function">
    <text evidence="17">This is the non-catalytic component of the active enzyme, which catalyzes the hydrolysis of ATP coupled with the exchange of Na(+) and K(+) ions across the plasma membrane. The exact function of the beta-3 subunit is not known.</text>
</comment>
<evidence type="ECO:0000313" key="22">
    <source>
        <dbReference type="EMBL" id="KAG5210360.1"/>
    </source>
</evidence>
<dbReference type="GO" id="GO:0036376">
    <property type="term" value="P:sodium ion export across plasma membrane"/>
    <property type="evidence" value="ECO:0007669"/>
    <property type="project" value="TreeGrafter"/>
</dbReference>
<organism evidence="22 23">
    <name type="scientific">Ovis aries</name>
    <name type="common">Sheep</name>
    <dbReference type="NCBI Taxonomy" id="9940"/>
    <lineage>
        <taxon>Eukaryota</taxon>
        <taxon>Metazoa</taxon>
        <taxon>Chordata</taxon>
        <taxon>Craniata</taxon>
        <taxon>Vertebrata</taxon>
        <taxon>Euteleostomi</taxon>
        <taxon>Mammalia</taxon>
        <taxon>Eutheria</taxon>
        <taxon>Laurasiatheria</taxon>
        <taxon>Artiodactyla</taxon>
        <taxon>Ruminantia</taxon>
        <taxon>Pecora</taxon>
        <taxon>Bovidae</taxon>
        <taxon>Caprinae</taxon>
        <taxon>Ovis</taxon>
    </lineage>
</organism>
<keyword evidence="10" id="KW-1133">Transmembrane helix</keyword>
<dbReference type="InterPro" id="IPR038702">
    <property type="entry name" value="Na/K_ATPase_sub_beta_sf"/>
</dbReference>
<dbReference type="GO" id="GO:0001671">
    <property type="term" value="F:ATPase activator activity"/>
    <property type="evidence" value="ECO:0007669"/>
    <property type="project" value="TreeGrafter"/>
</dbReference>